<evidence type="ECO:0000256" key="3">
    <source>
        <dbReference type="ARBA" id="ARBA00023274"/>
    </source>
</evidence>
<reference evidence="5 6" key="1">
    <citation type="journal article" date="2015" name="Nature">
        <title>rRNA introns, odd ribosomes, and small enigmatic genomes across a large radiation of phyla.</title>
        <authorList>
            <person name="Brown C.T."/>
            <person name="Hug L.A."/>
            <person name="Thomas B.C."/>
            <person name="Sharon I."/>
            <person name="Castelle C.J."/>
            <person name="Singh A."/>
            <person name="Wilkins M.J."/>
            <person name="Williams K.H."/>
            <person name="Banfield J.F."/>
        </authorList>
    </citation>
    <scope>NUCLEOTIDE SEQUENCE [LARGE SCALE GENOMIC DNA]</scope>
</reference>
<dbReference type="GO" id="GO:0005840">
    <property type="term" value="C:ribosome"/>
    <property type="evidence" value="ECO:0007669"/>
    <property type="project" value="UniProtKB-KW"/>
</dbReference>
<dbReference type="HAMAP" id="MF_01369_B">
    <property type="entry name" value="Ribosomal_uL23_B"/>
    <property type="match status" value="1"/>
</dbReference>
<dbReference type="EMBL" id="LCDD01000041">
    <property type="protein sequence ID" value="KKS45372.1"/>
    <property type="molecule type" value="Genomic_DNA"/>
</dbReference>
<keyword evidence="4" id="KW-0699">rRNA-binding</keyword>
<dbReference type="GO" id="GO:0003735">
    <property type="term" value="F:structural constituent of ribosome"/>
    <property type="evidence" value="ECO:0007669"/>
    <property type="project" value="InterPro"/>
</dbReference>
<dbReference type="InterPro" id="IPR013025">
    <property type="entry name" value="Ribosomal_uL23-like"/>
</dbReference>
<dbReference type="Gene3D" id="3.30.70.330">
    <property type="match status" value="1"/>
</dbReference>
<evidence type="ECO:0000256" key="1">
    <source>
        <dbReference type="ARBA" id="ARBA00006700"/>
    </source>
</evidence>
<evidence type="ECO:0000313" key="5">
    <source>
        <dbReference type="EMBL" id="KKS45372.1"/>
    </source>
</evidence>
<sequence length="99" mass="11111">MKKNIIVVRPIISERSLSDARRGVFTFEVVKNANKDLAASEISKLFNVKVVSITSEIIKGKIKSTGRKKLRVKRPDMKKVRVRLSTGQTIPLFEVGQTS</sequence>
<evidence type="ECO:0000256" key="4">
    <source>
        <dbReference type="HAMAP-Rule" id="MF_01369"/>
    </source>
</evidence>
<name>A0A0G0Z9H0_9BACT</name>
<proteinExistence type="inferred from homology"/>
<organism evidence="5 6">
    <name type="scientific">Candidatus Gottesmanbacteria bacterium GW2011_GWA2_42_18</name>
    <dbReference type="NCBI Taxonomy" id="1618442"/>
    <lineage>
        <taxon>Bacteria</taxon>
        <taxon>Candidatus Gottesmaniibacteriota</taxon>
    </lineage>
</organism>
<evidence type="ECO:0000313" key="6">
    <source>
        <dbReference type="Proteomes" id="UP000034320"/>
    </source>
</evidence>
<keyword evidence="2 4" id="KW-0689">Ribosomal protein</keyword>
<evidence type="ECO:0000256" key="2">
    <source>
        <dbReference type="ARBA" id="ARBA00022980"/>
    </source>
</evidence>
<dbReference type="GO" id="GO:0019843">
    <property type="term" value="F:rRNA binding"/>
    <property type="evidence" value="ECO:0007669"/>
    <property type="project" value="UniProtKB-UniRule"/>
</dbReference>
<comment type="function">
    <text evidence="4">One of the early assembly proteins it binds 23S rRNA. One of the proteins that surrounds the polypeptide exit tunnel on the outside of the ribosome. Forms the main docking site for trigger factor binding to the ribosome.</text>
</comment>
<dbReference type="GO" id="GO:1990904">
    <property type="term" value="C:ribonucleoprotein complex"/>
    <property type="evidence" value="ECO:0007669"/>
    <property type="project" value="UniProtKB-KW"/>
</dbReference>
<dbReference type="SUPFAM" id="SSF54189">
    <property type="entry name" value="Ribosomal proteins S24e, L23 and L15e"/>
    <property type="match status" value="1"/>
</dbReference>
<protein>
    <recommendedName>
        <fullName evidence="4">Large ribosomal subunit protein uL23</fullName>
    </recommendedName>
</protein>
<dbReference type="AlphaFoldDB" id="A0A0G0Z9H0"/>
<dbReference type="InterPro" id="IPR012677">
    <property type="entry name" value="Nucleotide-bd_a/b_plait_sf"/>
</dbReference>
<dbReference type="InterPro" id="IPR012678">
    <property type="entry name" value="Ribosomal_uL23/eL15/eS24_sf"/>
</dbReference>
<comment type="similarity">
    <text evidence="1 4">Belongs to the universal ribosomal protein uL23 family.</text>
</comment>
<dbReference type="Proteomes" id="UP000034320">
    <property type="component" value="Unassembled WGS sequence"/>
</dbReference>
<gene>
    <name evidence="4" type="primary">rplW</name>
    <name evidence="5" type="ORF">UV09_C0041G0004</name>
</gene>
<keyword evidence="4" id="KW-0694">RNA-binding</keyword>
<dbReference type="Pfam" id="PF00276">
    <property type="entry name" value="Ribosomal_L23"/>
    <property type="match status" value="1"/>
</dbReference>
<comment type="subunit">
    <text evidence="4">Part of the 50S ribosomal subunit. Contacts protein L29, and trigger factor when it is bound to the ribosome.</text>
</comment>
<accession>A0A0G0Z9H0</accession>
<dbReference type="GO" id="GO:0006412">
    <property type="term" value="P:translation"/>
    <property type="evidence" value="ECO:0007669"/>
    <property type="project" value="UniProtKB-UniRule"/>
</dbReference>
<keyword evidence="3 4" id="KW-0687">Ribonucleoprotein</keyword>
<comment type="caution">
    <text evidence="5">The sequence shown here is derived from an EMBL/GenBank/DDBJ whole genome shotgun (WGS) entry which is preliminary data.</text>
</comment>